<dbReference type="GeneID" id="44300509"/>
<reference evidence="3 4" key="1">
    <citation type="submission" date="2015-03" db="EMBL/GenBank/DDBJ databases">
        <authorList>
            <person name="Murphy D."/>
        </authorList>
    </citation>
    <scope>NUCLEOTIDE SEQUENCE [LARGE SCALE GENOMIC DNA]</scope>
    <source>
        <strain evidence="3 4">D16</strain>
    </source>
</reference>
<proteinExistence type="predicted"/>
<sequence length="370" mass="39776">MTRSEETPSQPVGATDPSDLTLPLYGATFGQAVSRFVRSYARFSGRASRSEYWWVVMAFAAVAILWAALAAAVGDDSALGPTFRVFAVVFVLACVVPSSALLARRLQDADRSRWLALLIMVPYIGFVFLIVVGVLPAKPHREQFDHSTSAASDGDESPGWDAIDAALARLYPGLDGAAPHFGRTDARLPGEGIWGITAYPNTSAPQPHWHLVTYGFSNVFESDPSSDEHDIWADFEWTFRVAADIDLTQPLAPQVPTWAVLLLQRLGDLVFSGSEALDVGHRIQVGGPITLGEPRTELTAIMFGKDPQLGQIDTGFGALRFVQLVGVTADTVAAAQSLGDGVDGTLEMIERMAGSNPLLVTDIKRGAHLT</sequence>
<feature type="domain" description="Suppressor of fused-like" evidence="2">
    <location>
        <begin position="198"/>
        <end position="365"/>
    </location>
</feature>
<feature type="transmembrane region" description="Helical" evidence="1">
    <location>
        <begin position="85"/>
        <end position="103"/>
    </location>
</feature>
<dbReference type="Pfam" id="PF05656">
    <property type="entry name" value="DUF805"/>
    <property type="match status" value="1"/>
</dbReference>
<dbReference type="InterPro" id="IPR008523">
    <property type="entry name" value="DUF805"/>
</dbReference>
<evidence type="ECO:0000256" key="1">
    <source>
        <dbReference type="SAM" id="Phobius"/>
    </source>
</evidence>
<evidence type="ECO:0000259" key="2">
    <source>
        <dbReference type="Pfam" id="PF05076"/>
    </source>
</evidence>
<gene>
    <name evidence="3" type="primary">yhaH_2</name>
    <name evidence="3" type="ORF">BN970_02855</name>
</gene>
<dbReference type="GO" id="GO:0005886">
    <property type="term" value="C:plasma membrane"/>
    <property type="evidence" value="ECO:0007669"/>
    <property type="project" value="TreeGrafter"/>
</dbReference>
<dbReference type="AlphaFoldDB" id="A0A0U1DE15"/>
<keyword evidence="1" id="KW-1133">Transmembrane helix</keyword>
<organism evidence="3 4">
    <name type="scientific">Mycolicibacterium conceptionense</name>
    <dbReference type="NCBI Taxonomy" id="451644"/>
    <lineage>
        <taxon>Bacteria</taxon>
        <taxon>Bacillati</taxon>
        <taxon>Actinomycetota</taxon>
        <taxon>Actinomycetes</taxon>
        <taxon>Mycobacteriales</taxon>
        <taxon>Mycobacteriaceae</taxon>
        <taxon>Mycolicibacterium</taxon>
    </lineage>
</organism>
<keyword evidence="1" id="KW-0472">Membrane</keyword>
<feature type="transmembrane region" description="Helical" evidence="1">
    <location>
        <begin position="52"/>
        <end position="73"/>
    </location>
</feature>
<keyword evidence="1" id="KW-0812">Transmembrane</keyword>
<dbReference type="Pfam" id="PF05076">
    <property type="entry name" value="SUFU"/>
    <property type="match status" value="1"/>
</dbReference>
<evidence type="ECO:0000313" key="3">
    <source>
        <dbReference type="EMBL" id="CQD14193.1"/>
    </source>
</evidence>
<dbReference type="InterPro" id="IPR020941">
    <property type="entry name" value="SUFU-like_domain"/>
</dbReference>
<feature type="transmembrane region" description="Helical" evidence="1">
    <location>
        <begin position="115"/>
        <end position="135"/>
    </location>
</feature>
<dbReference type="InterPro" id="IPR037181">
    <property type="entry name" value="SUFU_N"/>
</dbReference>
<dbReference type="EMBL" id="CTEF01000002">
    <property type="protein sequence ID" value="CQD14193.1"/>
    <property type="molecule type" value="Genomic_DNA"/>
</dbReference>
<dbReference type="RefSeq" id="WP_151243782.1">
    <property type="nucleotide sequence ID" value="NZ_JACKVA010000016.1"/>
</dbReference>
<dbReference type="SUPFAM" id="SSF103359">
    <property type="entry name" value="Suppressor of Fused, N-terminal domain"/>
    <property type="match status" value="1"/>
</dbReference>
<evidence type="ECO:0000313" key="4">
    <source>
        <dbReference type="Proteomes" id="UP000182227"/>
    </source>
</evidence>
<protein>
    <submittedName>
        <fullName evidence="3">Inner membrane protein YhaH</fullName>
    </submittedName>
</protein>
<accession>A0A0U1DE15</accession>
<dbReference type="PANTHER" id="PTHR34980:SF2">
    <property type="entry name" value="INNER MEMBRANE PROTEIN YHAH-RELATED"/>
    <property type="match status" value="1"/>
</dbReference>
<dbReference type="Proteomes" id="UP000182227">
    <property type="component" value="Unassembled WGS sequence"/>
</dbReference>
<name>A0A0U1DE15_9MYCO</name>
<dbReference type="PANTHER" id="PTHR34980">
    <property type="entry name" value="INNER MEMBRANE PROTEIN-RELATED-RELATED"/>
    <property type="match status" value="1"/>
</dbReference>